<dbReference type="PANTHER" id="PTHR30097">
    <property type="entry name" value="CATION EFFLUX SYSTEM PROTEIN CUSB"/>
    <property type="match status" value="1"/>
</dbReference>
<dbReference type="Gene3D" id="2.40.420.20">
    <property type="match status" value="1"/>
</dbReference>
<dbReference type="NCBIfam" id="TIGR01730">
    <property type="entry name" value="RND_mfp"/>
    <property type="match status" value="1"/>
</dbReference>
<dbReference type="InterPro" id="IPR058792">
    <property type="entry name" value="Beta-barrel_RND_2"/>
</dbReference>
<proteinExistence type="inferred from homology"/>
<dbReference type="InterPro" id="IPR051909">
    <property type="entry name" value="MFP_Cation_Efflux"/>
</dbReference>
<dbReference type="PANTHER" id="PTHR30097:SF16">
    <property type="entry name" value="CATION EFFLUX SYSTEM (CZCB-LIKE)"/>
    <property type="match status" value="1"/>
</dbReference>
<dbReference type="Gene3D" id="2.40.30.170">
    <property type="match status" value="1"/>
</dbReference>
<comment type="caution">
    <text evidence="6">The sequence shown here is derived from an EMBL/GenBank/DDBJ whole genome shotgun (WGS) entry which is preliminary data.</text>
</comment>
<evidence type="ECO:0000259" key="4">
    <source>
        <dbReference type="Pfam" id="PF25967"/>
    </source>
</evidence>
<keyword evidence="7" id="KW-1185">Reference proteome</keyword>
<evidence type="ECO:0000256" key="2">
    <source>
        <dbReference type="ARBA" id="ARBA00022448"/>
    </source>
</evidence>
<evidence type="ECO:0000259" key="3">
    <source>
        <dbReference type="Pfam" id="PF25954"/>
    </source>
</evidence>
<keyword evidence="2" id="KW-0813">Transport</keyword>
<evidence type="ECO:0000259" key="5">
    <source>
        <dbReference type="Pfam" id="PF25973"/>
    </source>
</evidence>
<feature type="domain" description="CusB-like beta-barrel" evidence="3">
    <location>
        <begin position="256"/>
        <end position="330"/>
    </location>
</feature>
<feature type="domain" description="CzcB-like barrel-sandwich hybrid" evidence="5">
    <location>
        <begin position="102"/>
        <end position="243"/>
    </location>
</feature>
<organism evidence="6 7">
    <name type="scientific">Bradyrhizobium denitrificans</name>
    <dbReference type="NCBI Taxonomy" id="2734912"/>
    <lineage>
        <taxon>Bacteria</taxon>
        <taxon>Pseudomonadati</taxon>
        <taxon>Pseudomonadota</taxon>
        <taxon>Alphaproteobacteria</taxon>
        <taxon>Hyphomicrobiales</taxon>
        <taxon>Nitrobacteraceae</taxon>
        <taxon>Bradyrhizobium</taxon>
    </lineage>
</organism>
<protein>
    <submittedName>
        <fullName evidence="6">Efflux RND transporter periplasmic adaptor subunit</fullName>
    </submittedName>
</protein>
<dbReference type="Gene3D" id="2.40.50.100">
    <property type="match status" value="1"/>
</dbReference>
<accession>A0ABS5GGE4</accession>
<reference evidence="7" key="1">
    <citation type="journal article" date="2021" name="ISME J.">
        <title>Evolutionary origin and ecological implication of a unique nif island in free-living Bradyrhizobium lineages.</title>
        <authorList>
            <person name="Tao J."/>
        </authorList>
    </citation>
    <scope>NUCLEOTIDE SEQUENCE [LARGE SCALE GENOMIC DNA]</scope>
    <source>
        <strain evidence="7">SZCCT0094</strain>
    </source>
</reference>
<dbReference type="RefSeq" id="WP_211400803.1">
    <property type="nucleotide sequence ID" value="NZ_JAFCLK010000040.1"/>
</dbReference>
<comment type="similarity">
    <text evidence="1">Belongs to the membrane fusion protein (MFP) (TC 8.A.1) family.</text>
</comment>
<name>A0ABS5GGE4_9BRAD</name>
<dbReference type="Proteomes" id="UP001314635">
    <property type="component" value="Unassembled WGS sequence"/>
</dbReference>
<evidence type="ECO:0000256" key="1">
    <source>
        <dbReference type="ARBA" id="ARBA00009477"/>
    </source>
</evidence>
<sequence>MAVVQSRVIVVVAGGALCFLAGAASVSYVNGWLQSSAQIVSPSANAKTDSPEAKMGVVGGMPSIELNEKQMLTVKVEAVKDQEFPLEKAAVGSIDFNEEMTLQVFTPYQGRILETFAKVGDEVKKGQVLFTIDSPDLLSAASSLIATSGVLQLTTRALNRLKTLYESRAVAQKDVEQAISDQQTAEGAHKAARDAVRIFGKTDAEIDAIIKERRADSTLVVKSPINGRITARNAAPGLFVQPGSAPAPFSVADTSTMWMIANVAESDVSAIHVGQHVKVSVMSYPGKIFEGHISTISSNVDPNTHRMLVRSEIEDPDHELRSGMFARFSIVIGAPVRSPAVPLDGVVRQGDGTMTVWVTIDRKRFTQRVVKIGDQKDGLRQIMEGLQPDELVATEGALFLSNMLAIGQAGG</sequence>
<dbReference type="InterPro" id="IPR006143">
    <property type="entry name" value="RND_pump_MFP"/>
</dbReference>
<dbReference type="SUPFAM" id="SSF111369">
    <property type="entry name" value="HlyD-like secretion proteins"/>
    <property type="match status" value="1"/>
</dbReference>
<dbReference type="EMBL" id="JAFCLK010000040">
    <property type="protein sequence ID" value="MBR1140412.1"/>
    <property type="molecule type" value="Genomic_DNA"/>
</dbReference>
<feature type="domain" description="Multidrug resistance protein MdtA-like C-terminal permuted SH3" evidence="4">
    <location>
        <begin position="341"/>
        <end position="397"/>
    </location>
</feature>
<dbReference type="Gene3D" id="1.10.287.470">
    <property type="entry name" value="Helix hairpin bin"/>
    <property type="match status" value="1"/>
</dbReference>
<dbReference type="Pfam" id="PF25954">
    <property type="entry name" value="Beta-barrel_RND_2"/>
    <property type="match status" value="1"/>
</dbReference>
<gene>
    <name evidence="6" type="ORF">JQ619_32115</name>
</gene>
<evidence type="ECO:0000313" key="7">
    <source>
        <dbReference type="Proteomes" id="UP001314635"/>
    </source>
</evidence>
<dbReference type="Pfam" id="PF25973">
    <property type="entry name" value="BSH_CzcB"/>
    <property type="match status" value="1"/>
</dbReference>
<dbReference type="InterPro" id="IPR058647">
    <property type="entry name" value="BSH_CzcB-like"/>
</dbReference>
<dbReference type="Pfam" id="PF25967">
    <property type="entry name" value="RND-MFP_C"/>
    <property type="match status" value="1"/>
</dbReference>
<dbReference type="InterPro" id="IPR058627">
    <property type="entry name" value="MdtA-like_C"/>
</dbReference>
<evidence type="ECO:0000313" key="6">
    <source>
        <dbReference type="EMBL" id="MBR1140412.1"/>
    </source>
</evidence>